<sequence length="207" mass="23106">MKLYYKQGAVSLASHIALEEAEAVFETVPINFKAGEQRTPEYLDLNPLGRVPTLMTEHGVLTETLAILTYIAQAHPAAQLAPESPWDFAQMLSVMSFLASTVHISTAHMNRGYRWADDPNAIADMRRKAPSVVAADLKILEDRLGAGPWILGPHYSVADPLLFVMTWWAEPDGVPLAPFPNLRAHLTRMQDREAVQNVLTRERLLPR</sequence>
<dbReference type="GO" id="GO:0004364">
    <property type="term" value="F:glutathione transferase activity"/>
    <property type="evidence" value="ECO:0007669"/>
    <property type="project" value="UniProtKB-EC"/>
</dbReference>
<evidence type="ECO:0000313" key="3">
    <source>
        <dbReference type="EMBL" id="MBB4038987.1"/>
    </source>
</evidence>
<dbReference type="SUPFAM" id="SSF52833">
    <property type="entry name" value="Thioredoxin-like"/>
    <property type="match status" value="1"/>
</dbReference>
<feature type="domain" description="GST N-terminal" evidence="1">
    <location>
        <begin position="1"/>
        <end position="79"/>
    </location>
</feature>
<proteinExistence type="predicted"/>
<dbReference type="CDD" id="cd03188">
    <property type="entry name" value="GST_C_Beta"/>
    <property type="match status" value="1"/>
</dbReference>
<dbReference type="CDD" id="cd03057">
    <property type="entry name" value="GST_N_Beta"/>
    <property type="match status" value="1"/>
</dbReference>
<evidence type="ECO:0000313" key="4">
    <source>
        <dbReference type="Proteomes" id="UP000519439"/>
    </source>
</evidence>
<dbReference type="InterPro" id="IPR036249">
    <property type="entry name" value="Thioredoxin-like_sf"/>
</dbReference>
<dbReference type="Proteomes" id="UP000519439">
    <property type="component" value="Unassembled WGS sequence"/>
</dbReference>
<dbReference type="AlphaFoldDB" id="A0A7W6N6V5"/>
<gene>
    <name evidence="3" type="ORF">GGR34_000622</name>
</gene>
<dbReference type="PANTHER" id="PTHR44051:SF8">
    <property type="entry name" value="GLUTATHIONE S-TRANSFERASE GSTA"/>
    <property type="match status" value="1"/>
</dbReference>
<dbReference type="SUPFAM" id="SSF47616">
    <property type="entry name" value="GST C-terminal domain-like"/>
    <property type="match status" value="1"/>
</dbReference>
<dbReference type="InterPro" id="IPR010987">
    <property type="entry name" value="Glutathione-S-Trfase_C-like"/>
</dbReference>
<protein>
    <submittedName>
        <fullName evidence="3">Glutathione S-transferase</fullName>
        <ecNumber evidence="3">2.5.1.18</ecNumber>
    </submittedName>
</protein>
<dbReference type="InterPro" id="IPR036282">
    <property type="entry name" value="Glutathione-S-Trfase_C_sf"/>
</dbReference>
<keyword evidence="4" id="KW-1185">Reference proteome</keyword>
<dbReference type="RefSeq" id="WP_154664063.1">
    <property type="nucleotide sequence ID" value="NZ_JACIDC010000002.1"/>
</dbReference>
<dbReference type="InterPro" id="IPR004045">
    <property type="entry name" value="Glutathione_S-Trfase_N"/>
</dbReference>
<dbReference type="PANTHER" id="PTHR44051">
    <property type="entry name" value="GLUTATHIONE S-TRANSFERASE-RELATED"/>
    <property type="match status" value="1"/>
</dbReference>
<keyword evidence="3" id="KW-0808">Transferase</keyword>
<dbReference type="SFLD" id="SFLDG00358">
    <property type="entry name" value="Main_(cytGST)"/>
    <property type="match status" value="1"/>
</dbReference>
<name>A0A7W6N6V5_9HYPH</name>
<dbReference type="SFLD" id="SFLDS00019">
    <property type="entry name" value="Glutathione_Transferase_(cytos"/>
    <property type="match status" value="1"/>
</dbReference>
<comment type="caution">
    <text evidence="3">The sequence shown here is derived from an EMBL/GenBank/DDBJ whole genome shotgun (WGS) entry which is preliminary data.</text>
</comment>
<dbReference type="EC" id="2.5.1.18" evidence="3"/>
<dbReference type="EMBL" id="JACIDC010000002">
    <property type="protein sequence ID" value="MBB4038987.1"/>
    <property type="molecule type" value="Genomic_DNA"/>
</dbReference>
<dbReference type="PROSITE" id="PS50404">
    <property type="entry name" value="GST_NTER"/>
    <property type="match status" value="1"/>
</dbReference>
<dbReference type="Gene3D" id="1.20.1050.10">
    <property type="match status" value="1"/>
</dbReference>
<dbReference type="PROSITE" id="PS50405">
    <property type="entry name" value="GST_CTER"/>
    <property type="match status" value="1"/>
</dbReference>
<reference evidence="3 4" key="1">
    <citation type="submission" date="2020-08" db="EMBL/GenBank/DDBJ databases">
        <title>Genomic Encyclopedia of Type Strains, Phase IV (KMG-IV): sequencing the most valuable type-strain genomes for metagenomic binning, comparative biology and taxonomic classification.</title>
        <authorList>
            <person name="Goeker M."/>
        </authorList>
    </citation>
    <scope>NUCLEOTIDE SEQUENCE [LARGE SCALE GENOMIC DNA]</scope>
    <source>
        <strain evidence="3 4">DSM 15743</strain>
    </source>
</reference>
<dbReference type="InterPro" id="IPR040079">
    <property type="entry name" value="Glutathione_S-Trfase"/>
</dbReference>
<feature type="domain" description="GST C-terminal" evidence="2">
    <location>
        <begin position="84"/>
        <end position="207"/>
    </location>
</feature>
<accession>A0A7W6N6V5</accession>
<dbReference type="SFLD" id="SFLDG01150">
    <property type="entry name" value="Main.1:_Beta-like"/>
    <property type="match status" value="1"/>
</dbReference>
<dbReference type="Gene3D" id="3.40.30.10">
    <property type="entry name" value="Glutaredoxin"/>
    <property type="match status" value="1"/>
</dbReference>
<evidence type="ECO:0000259" key="1">
    <source>
        <dbReference type="PROSITE" id="PS50404"/>
    </source>
</evidence>
<dbReference type="Pfam" id="PF13410">
    <property type="entry name" value="GST_C_2"/>
    <property type="match status" value="1"/>
</dbReference>
<evidence type="ECO:0000259" key="2">
    <source>
        <dbReference type="PROSITE" id="PS50405"/>
    </source>
</evidence>
<organism evidence="3 4">
    <name type="scientific">Microvirga flocculans</name>
    <dbReference type="NCBI Taxonomy" id="217168"/>
    <lineage>
        <taxon>Bacteria</taxon>
        <taxon>Pseudomonadati</taxon>
        <taxon>Pseudomonadota</taxon>
        <taxon>Alphaproteobacteria</taxon>
        <taxon>Hyphomicrobiales</taxon>
        <taxon>Methylobacteriaceae</taxon>
        <taxon>Microvirga</taxon>
    </lineage>
</organism>
<dbReference type="Pfam" id="PF02798">
    <property type="entry name" value="GST_N"/>
    <property type="match status" value="1"/>
</dbReference>